<keyword evidence="10" id="KW-1185">Reference proteome</keyword>
<evidence type="ECO:0000256" key="1">
    <source>
        <dbReference type="ARBA" id="ARBA00004370"/>
    </source>
</evidence>
<evidence type="ECO:0000256" key="3">
    <source>
        <dbReference type="ARBA" id="ARBA00022692"/>
    </source>
</evidence>
<evidence type="ECO:0000256" key="7">
    <source>
        <dbReference type="SAM" id="Phobius"/>
    </source>
</evidence>
<feature type="transmembrane region" description="Helical" evidence="7">
    <location>
        <begin position="190"/>
        <end position="214"/>
    </location>
</feature>
<comment type="subcellular location">
    <subcellularLocation>
        <location evidence="1">Membrane</location>
    </subcellularLocation>
</comment>
<sequence>MAREIQMVGNGDSVAQNELVQLVDAEVDDDGRAKRTGTVSTASAHIITAVIGSGVLSLAWATAQLGWFVGPGSLVIFSAITFYTSNLLADCYRTGDPVMGKRNYSYVEAVKSSLGKKQVWLCLICQYTNLYGTSVGYTITAAISAGDMHKSLCLRKRTHAADCKISDSRYMIAFGILQIFMSQLPNFHELWIVSILAAVMSFSYSSIVVGLSIARVVSGGIQRTTLTGTQVGVDLDASQKIWLVLQALGNIAFAYSFSLILVEIQDTLKSTPPENKTMKKAVLISLSITTAFYLLCGCLGYAAFGNSVAGNILTGFSPYEPLWIVSFAHACIIVHLAGAYQVFSQPIFSMVESSLAKWYPNLISSKPLEIRNKFKIKMNLFMIVWRAMFVVTTTVLAIVMPFFNDIVGFLGAIAFWPMTVYFPIEMYIKSRRIRVLSAKWIWLQSLSAVCFIISVASACASVQGIAKSLKSYTPFESLS</sequence>
<keyword evidence="2" id="KW-0813">Transport</keyword>
<proteinExistence type="predicted"/>
<feature type="transmembrane region" description="Helical" evidence="7">
    <location>
        <begin position="440"/>
        <end position="466"/>
    </location>
</feature>
<feature type="transmembrane region" description="Helical" evidence="7">
    <location>
        <begin position="380"/>
        <end position="400"/>
    </location>
</feature>
<feature type="transmembrane region" description="Helical" evidence="7">
    <location>
        <begin position="282"/>
        <end position="302"/>
    </location>
</feature>
<evidence type="ECO:0000256" key="5">
    <source>
        <dbReference type="ARBA" id="ARBA00022989"/>
    </source>
</evidence>
<feature type="transmembrane region" description="Helical" evidence="7">
    <location>
        <begin position="322"/>
        <end position="343"/>
    </location>
</feature>
<evidence type="ECO:0000259" key="8">
    <source>
        <dbReference type="Pfam" id="PF01490"/>
    </source>
</evidence>
<dbReference type="OrthoDB" id="40134at2759"/>
<gene>
    <name evidence="9" type="ORF">LUZ63_015239</name>
</gene>
<dbReference type="PANTHER" id="PTHR48017">
    <property type="entry name" value="OS05G0424000 PROTEIN-RELATED"/>
    <property type="match status" value="1"/>
</dbReference>
<dbReference type="Proteomes" id="UP001151287">
    <property type="component" value="Unassembled WGS sequence"/>
</dbReference>
<keyword evidence="6 7" id="KW-0472">Membrane</keyword>
<keyword evidence="5 7" id="KW-1133">Transmembrane helix</keyword>
<evidence type="ECO:0000256" key="6">
    <source>
        <dbReference type="ARBA" id="ARBA00023136"/>
    </source>
</evidence>
<accession>A0A9Q0CCK2</accession>
<evidence type="ECO:0000256" key="2">
    <source>
        <dbReference type="ARBA" id="ARBA00022448"/>
    </source>
</evidence>
<feature type="transmembrane region" description="Helical" evidence="7">
    <location>
        <begin position="406"/>
        <end position="428"/>
    </location>
</feature>
<dbReference type="EMBL" id="JAMQYH010000004">
    <property type="protein sequence ID" value="KAJ1691084.1"/>
    <property type="molecule type" value="Genomic_DNA"/>
</dbReference>
<comment type="caution">
    <text evidence="9">The sequence shown here is derived from an EMBL/GenBank/DDBJ whole genome shotgun (WGS) entry which is preliminary data.</text>
</comment>
<evidence type="ECO:0000256" key="4">
    <source>
        <dbReference type="ARBA" id="ARBA00022970"/>
    </source>
</evidence>
<dbReference type="GO" id="GO:0016020">
    <property type="term" value="C:membrane"/>
    <property type="evidence" value="ECO:0007669"/>
    <property type="project" value="UniProtKB-SubCell"/>
</dbReference>
<protein>
    <recommendedName>
        <fullName evidence="8">Amino acid transporter transmembrane domain-containing protein</fullName>
    </recommendedName>
</protein>
<organism evidence="9 10">
    <name type="scientific">Rhynchospora breviuscula</name>
    <dbReference type="NCBI Taxonomy" id="2022672"/>
    <lineage>
        <taxon>Eukaryota</taxon>
        <taxon>Viridiplantae</taxon>
        <taxon>Streptophyta</taxon>
        <taxon>Embryophyta</taxon>
        <taxon>Tracheophyta</taxon>
        <taxon>Spermatophyta</taxon>
        <taxon>Magnoliopsida</taxon>
        <taxon>Liliopsida</taxon>
        <taxon>Poales</taxon>
        <taxon>Cyperaceae</taxon>
        <taxon>Cyperoideae</taxon>
        <taxon>Rhynchosporeae</taxon>
        <taxon>Rhynchospora</taxon>
    </lineage>
</organism>
<reference evidence="9" key="1">
    <citation type="journal article" date="2022" name="Cell">
        <title>Repeat-based holocentromeres influence genome architecture and karyotype evolution.</title>
        <authorList>
            <person name="Hofstatter P.G."/>
            <person name="Thangavel G."/>
            <person name="Lux T."/>
            <person name="Neumann P."/>
            <person name="Vondrak T."/>
            <person name="Novak P."/>
            <person name="Zhang M."/>
            <person name="Costa L."/>
            <person name="Castellani M."/>
            <person name="Scott A."/>
            <person name="Toegelov H."/>
            <person name="Fuchs J."/>
            <person name="Mata-Sucre Y."/>
            <person name="Dias Y."/>
            <person name="Vanzela A.L.L."/>
            <person name="Huettel B."/>
            <person name="Almeida C.C.S."/>
            <person name="Simkova H."/>
            <person name="Souza G."/>
            <person name="Pedrosa-Harand A."/>
            <person name="Macas J."/>
            <person name="Mayer K.F.X."/>
            <person name="Houben A."/>
            <person name="Marques A."/>
        </authorList>
    </citation>
    <scope>NUCLEOTIDE SEQUENCE</scope>
    <source>
        <strain evidence="9">RhyBre1mFocal</strain>
    </source>
</reference>
<evidence type="ECO:0000313" key="9">
    <source>
        <dbReference type="EMBL" id="KAJ1691084.1"/>
    </source>
</evidence>
<dbReference type="AlphaFoldDB" id="A0A9Q0CCK2"/>
<dbReference type="Pfam" id="PF01490">
    <property type="entry name" value="Aa_trans"/>
    <property type="match status" value="1"/>
</dbReference>
<feature type="domain" description="Amino acid transporter transmembrane" evidence="8">
    <location>
        <begin position="36"/>
        <end position="465"/>
    </location>
</feature>
<name>A0A9Q0CCK2_9POAL</name>
<evidence type="ECO:0000313" key="10">
    <source>
        <dbReference type="Proteomes" id="UP001151287"/>
    </source>
</evidence>
<feature type="transmembrane region" description="Helical" evidence="7">
    <location>
        <begin position="42"/>
        <end position="61"/>
    </location>
</feature>
<feature type="transmembrane region" description="Helical" evidence="7">
    <location>
        <begin position="67"/>
        <end position="89"/>
    </location>
</feature>
<keyword evidence="3 7" id="KW-0812">Transmembrane</keyword>
<feature type="transmembrane region" description="Helical" evidence="7">
    <location>
        <begin position="241"/>
        <end position="262"/>
    </location>
</feature>
<keyword evidence="4" id="KW-0029">Amino-acid transport</keyword>
<dbReference type="InterPro" id="IPR013057">
    <property type="entry name" value="AA_transpt_TM"/>
</dbReference>
<dbReference type="GO" id="GO:0006865">
    <property type="term" value="P:amino acid transport"/>
    <property type="evidence" value="ECO:0007669"/>
    <property type="project" value="UniProtKB-KW"/>
</dbReference>